<protein>
    <submittedName>
        <fullName evidence="1">Uncharacterized protein</fullName>
    </submittedName>
</protein>
<proteinExistence type="predicted"/>
<organism evidence="1 2">
    <name type="scientific">Eumeta variegata</name>
    <name type="common">Bagworm moth</name>
    <name type="synonym">Eumeta japonica</name>
    <dbReference type="NCBI Taxonomy" id="151549"/>
    <lineage>
        <taxon>Eukaryota</taxon>
        <taxon>Metazoa</taxon>
        <taxon>Ecdysozoa</taxon>
        <taxon>Arthropoda</taxon>
        <taxon>Hexapoda</taxon>
        <taxon>Insecta</taxon>
        <taxon>Pterygota</taxon>
        <taxon>Neoptera</taxon>
        <taxon>Endopterygota</taxon>
        <taxon>Lepidoptera</taxon>
        <taxon>Glossata</taxon>
        <taxon>Ditrysia</taxon>
        <taxon>Tineoidea</taxon>
        <taxon>Psychidae</taxon>
        <taxon>Oiketicinae</taxon>
        <taxon>Eumeta</taxon>
    </lineage>
</organism>
<name>A0A4C1X4U9_EUMVA</name>
<evidence type="ECO:0000313" key="1">
    <source>
        <dbReference type="EMBL" id="GBP58022.1"/>
    </source>
</evidence>
<dbReference type="EMBL" id="BGZK01000726">
    <property type="protein sequence ID" value="GBP58022.1"/>
    <property type="molecule type" value="Genomic_DNA"/>
</dbReference>
<dbReference type="AlphaFoldDB" id="A0A4C1X4U9"/>
<accession>A0A4C1X4U9</accession>
<keyword evidence="2" id="KW-1185">Reference proteome</keyword>
<reference evidence="1 2" key="1">
    <citation type="journal article" date="2019" name="Commun. Biol.">
        <title>The bagworm genome reveals a unique fibroin gene that provides high tensile strength.</title>
        <authorList>
            <person name="Kono N."/>
            <person name="Nakamura H."/>
            <person name="Ohtoshi R."/>
            <person name="Tomita M."/>
            <person name="Numata K."/>
            <person name="Arakawa K."/>
        </authorList>
    </citation>
    <scope>NUCLEOTIDE SEQUENCE [LARGE SCALE GENOMIC DNA]</scope>
</reference>
<dbReference type="Proteomes" id="UP000299102">
    <property type="component" value="Unassembled WGS sequence"/>
</dbReference>
<sequence>MFELALSWLFLRRTSITSGKQMAVHQSVFTKRQFSKATVVKYLVFGKKKQSSAERELYEFRSGICFEALATRSVCESSADLRRSTSAARAAGAAGAARRPLEYCVALVNDYLKRALRLGTKVILFLDERETVKLKRTNDKLYLCREIDKEPFDVRIPVSVKQNDLMAGIFETSLGDERRRRGRRMCIGRVTRVKKKYAQASC</sequence>
<comment type="caution">
    <text evidence="1">The sequence shown here is derived from an EMBL/GenBank/DDBJ whole genome shotgun (WGS) entry which is preliminary data.</text>
</comment>
<gene>
    <name evidence="1" type="ORF">EVAR_39738_1</name>
</gene>
<evidence type="ECO:0000313" key="2">
    <source>
        <dbReference type="Proteomes" id="UP000299102"/>
    </source>
</evidence>